<dbReference type="PANTHER" id="PTHR30023">
    <property type="entry name" value="D-ALANYL-D-ALANINE CARBOXYPEPTIDASE"/>
    <property type="match status" value="1"/>
</dbReference>
<dbReference type="EMBL" id="JACHXS010000005">
    <property type="protein sequence ID" value="MBB3222234.1"/>
    <property type="molecule type" value="Genomic_DNA"/>
</dbReference>
<dbReference type="AlphaFoldDB" id="A0A7W5HD06"/>
<keyword evidence="5" id="KW-0121">Carboxypeptidase</keyword>
<feature type="chain" id="PRO_5031184004" evidence="4">
    <location>
        <begin position="24"/>
        <end position="544"/>
    </location>
</feature>
<dbReference type="PANTHER" id="PTHR30023:SF0">
    <property type="entry name" value="PENICILLIN-SENSITIVE CARBOXYPEPTIDASE A"/>
    <property type="match status" value="1"/>
</dbReference>
<dbReference type="GO" id="GO:0009002">
    <property type="term" value="F:serine-type D-Ala-D-Ala carboxypeptidase activity"/>
    <property type="evidence" value="ECO:0007669"/>
    <property type="project" value="UniProtKB-EC"/>
</dbReference>
<name>A0A7W5HD06_9BURK</name>
<feature type="compositionally biased region" description="Low complexity" evidence="3">
    <location>
        <begin position="307"/>
        <end position="323"/>
    </location>
</feature>
<dbReference type="EC" id="3.4.16.4" evidence="5"/>
<evidence type="ECO:0000313" key="5">
    <source>
        <dbReference type="EMBL" id="MBB3222234.1"/>
    </source>
</evidence>
<evidence type="ECO:0000256" key="1">
    <source>
        <dbReference type="ARBA" id="ARBA00006096"/>
    </source>
</evidence>
<dbReference type="InterPro" id="IPR000667">
    <property type="entry name" value="Peptidase_S13"/>
</dbReference>
<sequence length="544" mass="57752">MRVTMRLRTLALVGLFVFTGARAELPEPVARLAYAAGIPEEAIGAIVLRGDTILVSNEADRPMLPASTMKVITSVVALDQLGPAFRGRTELRSSGDIVNGTLKGDLLVRGGADLDFTEDALVHLLERLRAQGVRRIAGDLVLDRQLFQPPRADVGKPQFDEAPEAYYNVIPDALLLNMNLLTVDMDSHGNGAVKAAILPELDRVDVRSGQALVNADCAAWEDGWKPPTVARNGGRLTVTLHGTFPRNCRQSYRINVLDRDDYADRLFRATWKRLGGTIAGKTRTVDLAEHTSALAAAAAAQGAIGSADGTASSAASSSSSPGGTDVDGTRLLAQHLSRALPELVRDTMKVSDNAWARTLFLSLGSLQGDETLGSRPLPAGQRLAMLMAANGGDTSMPSSTQARAEAVVRDWFKRHGIDDSGMVVENGSGLSRIERLRPVQLAAVLAAAEESPWAPEFQASLPIVGVDGTMKRRLKGTVAASRARIKTGTLRSGVAVAGYVPDANGEQCIVVAIINHDNIDHATGRGIVDALIEWTANSSAASPM</sequence>
<dbReference type="RefSeq" id="WP_229422280.1">
    <property type="nucleotide sequence ID" value="NZ_CP040017.1"/>
</dbReference>
<keyword evidence="4" id="KW-0732">Signal</keyword>
<dbReference type="GO" id="GO:0000270">
    <property type="term" value="P:peptidoglycan metabolic process"/>
    <property type="evidence" value="ECO:0007669"/>
    <property type="project" value="TreeGrafter"/>
</dbReference>
<comment type="caution">
    <text evidence="5">The sequence shown here is derived from an EMBL/GenBank/DDBJ whole genome shotgun (WGS) entry which is preliminary data.</text>
</comment>
<reference evidence="5 6" key="1">
    <citation type="submission" date="2020-08" db="EMBL/GenBank/DDBJ databases">
        <title>Genomic Encyclopedia of Type Strains, Phase III (KMG-III): the genomes of soil and plant-associated and newly described type strains.</title>
        <authorList>
            <person name="Whitman W."/>
        </authorList>
    </citation>
    <scope>NUCLEOTIDE SEQUENCE [LARGE SCALE GENOMIC DNA]</scope>
    <source>
        <strain evidence="5 6">CECT 7753</strain>
    </source>
</reference>
<keyword evidence="5" id="KW-0645">Protease</keyword>
<evidence type="ECO:0000313" key="6">
    <source>
        <dbReference type="Proteomes" id="UP000584325"/>
    </source>
</evidence>
<keyword evidence="2 5" id="KW-0378">Hydrolase</keyword>
<feature type="signal peptide" evidence="4">
    <location>
        <begin position="1"/>
        <end position="23"/>
    </location>
</feature>
<evidence type="ECO:0000256" key="2">
    <source>
        <dbReference type="ARBA" id="ARBA00022801"/>
    </source>
</evidence>
<dbReference type="NCBIfam" id="TIGR00666">
    <property type="entry name" value="PBP4"/>
    <property type="match status" value="1"/>
</dbReference>
<dbReference type="InterPro" id="IPR012338">
    <property type="entry name" value="Beta-lactam/transpept-like"/>
</dbReference>
<comment type="similarity">
    <text evidence="1">Belongs to the peptidase S13 family.</text>
</comment>
<dbReference type="GO" id="GO:0006508">
    <property type="term" value="P:proteolysis"/>
    <property type="evidence" value="ECO:0007669"/>
    <property type="project" value="InterPro"/>
</dbReference>
<dbReference type="PRINTS" id="PR00922">
    <property type="entry name" value="DADACBPTASE3"/>
</dbReference>
<dbReference type="Proteomes" id="UP000584325">
    <property type="component" value="Unassembled WGS sequence"/>
</dbReference>
<gene>
    <name evidence="5" type="ORF">FHS02_003053</name>
</gene>
<dbReference type="EC" id="3.4.21.-" evidence="5"/>
<dbReference type="SUPFAM" id="SSF56601">
    <property type="entry name" value="beta-lactamase/transpeptidase-like"/>
    <property type="match status" value="1"/>
</dbReference>
<evidence type="ECO:0000256" key="3">
    <source>
        <dbReference type="SAM" id="MobiDB-lite"/>
    </source>
</evidence>
<dbReference type="Pfam" id="PF02113">
    <property type="entry name" value="Peptidase_S13"/>
    <property type="match status" value="2"/>
</dbReference>
<organism evidence="5 6">
    <name type="scientific">Pseudoduganella umbonata</name>
    <dbReference type="NCBI Taxonomy" id="864828"/>
    <lineage>
        <taxon>Bacteria</taxon>
        <taxon>Pseudomonadati</taxon>
        <taxon>Pseudomonadota</taxon>
        <taxon>Betaproteobacteria</taxon>
        <taxon>Burkholderiales</taxon>
        <taxon>Oxalobacteraceae</taxon>
        <taxon>Telluria group</taxon>
        <taxon>Pseudoduganella</taxon>
    </lineage>
</organism>
<protein>
    <submittedName>
        <fullName evidence="5">D-alanyl-D-alanine carboxypeptidase/D-alanyl-D-alanine-endopeptidase (Penicillin-binding protein 4)</fullName>
        <ecNumber evidence="5">3.4.16.4</ecNumber>
        <ecNumber evidence="5">3.4.21.-</ecNumber>
    </submittedName>
</protein>
<dbReference type="Gene3D" id="3.40.710.10">
    <property type="entry name" value="DD-peptidase/beta-lactamase superfamily"/>
    <property type="match status" value="1"/>
</dbReference>
<dbReference type="Gene3D" id="3.50.80.20">
    <property type="entry name" value="D-Ala-D-Ala carboxypeptidase C, peptidase S13"/>
    <property type="match status" value="1"/>
</dbReference>
<accession>A0A7W5HD06</accession>
<evidence type="ECO:0000256" key="4">
    <source>
        <dbReference type="SAM" id="SignalP"/>
    </source>
</evidence>
<feature type="region of interest" description="Disordered" evidence="3">
    <location>
        <begin position="307"/>
        <end position="328"/>
    </location>
</feature>
<proteinExistence type="inferred from homology"/>